<protein>
    <recommendedName>
        <fullName evidence="3">Alpha/beta hydrolase family protein</fullName>
    </recommendedName>
</protein>
<dbReference type="RefSeq" id="WP_197526504.1">
    <property type="nucleotide sequence ID" value="NZ_SJPR01000003.1"/>
</dbReference>
<evidence type="ECO:0000313" key="1">
    <source>
        <dbReference type="EMBL" id="TWT96626.1"/>
    </source>
</evidence>
<dbReference type="EMBL" id="SJPR01000003">
    <property type="protein sequence ID" value="TWT96626.1"/>
    <property type="molecule type" value="Genomic_DNA"/>
</dbReference>
<reference evidence="1 2" key="1">
    <citation type="submission" date="2019-02" db="EMBL/GenBank/DDBJ databases">
        <title>Deep-cultivation of Planctomycetes and their phenomic and genomic characterization uncovers novel biology.</title>
        <authorList>
            <person name="Wiegand S."/>
            <person name="Jogler M."/>
            <person name="Boedeker C."/>
            <person name="Pinto D."/>
            <person name="Vollmers J."/>
            <person name="Rivas-Marin E."/>
            <person name="Kohn T."/>
            <person name="Peeters S.H."/>
            <person name="Heuer A."/>
            <person name="Rast P."/>
            <person name="Oberbeckmann S."/>
            <person name="Bunk B."/>
            <person name="Jeske O."/>
            <person name="Meyerdierks A."/>
            <person name="Storesund J.E."/>
            <person name="Kallscheuer N."/>
            <person name="Luecker S."/>
            <person name="Lage O.M."/>
            <person name="Pohl T."/>
            <person name="Merkel B.J."/>
            <person name="Hornburger P."/>
            <person name="Mueller R.-W."/>
            <person name="Bruemmer F."/>
            <person name="Labrenz M."/>
            <person name="Spormann A.M."/>
            <person name="Op Den Camp H."/>
            <person name="Overmann J."/>
            <person name="Amann R."/>
            <person name="Jetten M.S.M."/>
            <person name="Mascher T."/>
            <person name="Medema M.H."/>
            <person name="Devos D.P."/>
            <person name="Kaster A.-K."/>
            <person name="Ovreas L."/>
            <person name="Rohde M."/>
            <person name="Galperin M.Y."/>
            <person name="Jogler C."/>
        </authorList>
    </citation>
    <scope>NUCLEOTIDE SEQUENCE [LARGE SCALE GENOMIC DNA]</scope>
    <source>
        <strain evidence="1 2">Pla108</strain>
    </source>
</reference>
<dbReference type="AlphaFoldDB" id="A0A5C6AB17"/>
<evidence type="ECO:0008006" key="3">
    <source>
        <dbReference type="Google" id="ProtNLM"/>
    </source>
</evidence>
<name>A0A5C6AB17_9BACT</name>
<dbReference type="Proteomes" id="UP000317421">
    <property type="component" value="Unassembled WGS sequence"/>
</dbReference>
<comment type="caution">
    <text evidence="1">The sequence shown here is derived from an EMBL/GenBank/DDBJ whole genome shotgun (WGS) entry which is preliminary data.</text>
</comment>
<accession>A0A5C6AB17</accession>
<dbReference type="SUPFAM" id="SSF53474">
    <property type="entry name" value="alpha/beta-Hydrolases"/>
    <property type="match status" value="1"/>
</dbReference>
<gene>
    <name evidence="1" type="ORF">Pla108_23950</name>
</gene>
<keyword evidence="2" id="KW-1185">Reference proteome</keyword>
<sequence>MPNDSMLNNRGWRRETDRLWREPPGPVAGVVVLLHDADGLTPLDDPAWAAALGAHELAAVAPLAGDPWWTDRPATGDDAPSAESLLLDGIIPWARDRWGDTTPLALAGVGAGAHGALRIAYKRARQFPVVAAWRPAVDCHLLIDRRMPPPAGVSPEAVRSLAARYRDAEACRQDSALLHLHPLGWPRRQWLGCPADDPWWEGADRLRMKLAASGVPFEGELDISPSSAANANDPAVADRVVGWIAAALQAERRRVE</sequence>
<evidence type="ECO:0000313" key="2">
    <source>
        <dbReference type="Proteomes" id="UP000317421"/>
    </source>
</evidence>
<proteinExistence type="predicted"/>
<organism evidence="1 2">
    <name type="scientific">Botrimarina colliarenosi</name>
    <dbReference type="NCBI Taxonomy" id="2528001"/>
    <lineage>
        <taxon>Bacteria</taxon>
        <taxon>Pseudomonadati</taxon>
        <taxon>Planctomycetota</taxon>
        <taxon>Planctomycetia</taxon>
        <taxon>Pirellulales</taxon>
        <taxon>Lacipirellulaceae</taxon>
        <taxon>Botrimarina</taxon>
    </lineage>
</organism>
<dbReference type="Gene3D" id="3.40.50.1820">
    <property type="entry name" value="alpha/beta hydrolase"/>
    <property type="match status" value="1"/>
</dbReference>
<dbReference type="InterPro" id="IPR029058">
    <property type="entry name" value="AB_hydrolase_fold"/>
</dbReference>